<keyword evidence="4 6" id="KW-1133">Transmembrane helix</keyword>
<dbReference type="Pfam" id="PF03170">
    <property type="entry name" value="BcsB"/>
    <property type="match status" value="1"/>
</dbReference>
<dbReference type="GO" id="GO:0006011">
    <property type="term" value="P:UDP-alpha-D-glucose metabolic process"/>
    <property type="evidence" value="ECO:0007669"/>
    <property type="project" value="InterPro"/>
</dbReference>
<comment type="subcellular location">
    <subcellularLocation>
        <location evidence="1">Cell membrane</location>
        <topology evidence="1">Single-pass membrane protein</topology>
    </subcellularLocation>
</comment>
<keyword evidence="2" id="KW-1003">Cell membrane</keyword>
<name>A0A951J1E8_9BACT</name>
<evidence type="ECO:0000256" key="6">
    <source>
        <dbReference type="SAM" id="Phobius"/>
    </source>
</evidence>
<dbReference type="PANTHER" id="PTHR39083">
    <property type="entry name" value="CYCLIC DI-GMP-BINDING PROTEIN"/>
    <property type="match status" value="1"/>
</dbReference>
<dbReference type="GO" id="GO:0005886">
    <property type="term" value="C:plasma membrane"/>
    <property type="evidence" value="ECO:0007669"/>
    <property type="project" value="UniProtKB-SubCell"/>
</dbReference>
<evidence type="ECO:0000256" key="5">
    <source>
        <dbReference type="ARBA" id="ARBA00023136"/>
    </source>
</evidence>
<dbReference type="RefSeq" id="WP_219293688.1">
    <property type="nucleotide sequence ID" value="NZ_RPHB01000011.1"/>
</dbReference>
<evidence type="ECO:0008006" key="9">
    <source>
        <dbReference type="Google" id="ProtNLM"/>
    </source>
</evidence>
<organism evidence="7 8">
    <name type="scientific">Arthrospiribacter ruber</name>
    <dbReference type="NCBI Taxonomy" id="2487934"/>
    <lineage>
        <taxon>Bacteria</taxon>
        <taxon>Pseudomonadati</taxon>
        <taxon>Bacteroidota</taxon>
        <taxon>Cytophagia</taxon>
        <taxon>Cytophagales</taxon>
        <taxon>Cyclobacteriaceae</taxon>
        <taxon>Arthrospiribacter</taxon>
    </lineage>
</organism>
<feature type="transmembrane region" description="Helical" evidence="6">
    <location>
        <begin position="649"/>
        <end position="669"/>
    </location>
</feature>
<reference evidence="7 8" key="1">
    <citation type="journal article" date="2020" name="Syst. Appl. Microbiol.">
        <title>Arthrospiribacter ruber gen. nov., sp. nov., a novel bacterium isolated from Arthrospira cultures.</title>
        <authorList>
            <person name="Waleron M."/>
            <person name="Misztak A."/>
            <person name="Waleron M.M."/>
            <person name="Furmaniak M."/>
            <person name="Mrozik A."/>
            <person name="Waleron K."/>
        </authorList>
    </citation>
    <scope>NUCLEOTIDE SEQUENCE [LARGE SCALE GENOMIC DNA]</scope>
    <source>
        <strain evidence="7 8">DPMB0001</strain>
    </source>
</reference>
<evidence type="ECO:0000256" key="2">
    <source>
        <dbReference type="ARBA" id="ARBA00022475"/>
    </source>
</evidence>
<dbReference type="InterPro" id="IPR018513">
    <property type="entry name" value="Cell_synthase_bac"/>
</dbReference>
<comment type="caution">
    <text evidence="7">The sequence shown here is derived from an EMBL/GenBank/DDBJ whole genome shotgun (WGS) entry which is preliminary data.</text>
</comment>
<protein>
    <recommendedName>
        <fullName evidence="9">Cellulose synthase subunit</fullName>
    </recommendedName>
</protein>
<evidence type="ECO:0000313" key="8">
    <source>
        <dbReference type="Proteomes" id="UP000727490"/>
    </source>
</evidence>
<evidence type="ECO:0000256" key="4">
    <source>
        <dbReference type="ARBA" id="ARBA00022989"/>
    </source>
</evidence>
<keyword evidence="8" id="KW-1185">Reference proteome</keyword>
<dbReference type="EMBL" id="RPHB01000011">
    <property type="protein sequence ID" value="MBW3470104.1"/>
    <property type="molecule type" value="Genomic_DNA"/>
</dbReference>
<evidence type="ECO:0000256" key="3">
    <source>
        <dbReference type="ARBA" id="ARBA00022692"/>
    </source>
</evidence>
<accession>A0A951J1E8</accession>
<dbReference type="AlphaFoldDB" id="A0A951J1E8"/>
<sequence length="683" mass="79069">MKRQFTLLLTIGLLGVSQLLFGSNIENQISGFEQYGYSRQTTVTGSTPVNFYIKHKETRDYANSFFDLKITVSDLIDRKRSGIRFRVGDYYTSSVKLDDFQDTIRVKVPLSVSAISSGYIHLSIEPSFFWEDEDCSDLDQRSIWMQVTQNSGIVEKRLSFSEKKPEFAINDFLPTVENLLIEKSILENYPDLLAHTHFLIQKNFGSKLNIKALEDANNEDFHHGLVISNPNVVGKYFPKENFRNSAGAVEFKISYKETFDSTASKNVYTSSLIMNIPDREAFQKGIETLRDPELRSSAITEYMLISEVQEKNPDFGFKLKNTYTFDELGMESEEVSGIGIIRRNLSLPSYLAKRAVRNLELNVAVNYRPIQKKEQGYLNVYLNNRLLESIRLDQSGILQKSIFLDIIQLSTGSYFGFEFIYIPEGGLCDKSSDNFYAVIDNNQSKISPTFFPKTPSTFASFPANFKNKSVALHYEKISGIRDIETFSDIIYLLNERDPHVNELYLPTIQRFDPEYVLDRNTDYIFMFQNANLGNLNLSKSQFIQFIDGKISYKSDQLDRFFEFYHSDKLNYLQLFEHNNSKILLLNQFNPDPKAVTRLWEGMKDQFLTNTGNVMISNEKRYSFFDLRSERTKSAEMETRANFDTFWDQYGILLILIAFSLLLILLVYIYKKSQEAKRNIENAR</sequence>
<dbReference type="Proteomes" id="UP000727490">
    <property type="component" value="Unassembled WGS sequence"/>
</dbReference>
<proteinExistence type="predicted"/>
<evidence type="ECO:0000256" key="1">
    <source>
        <dbReference type="ARBA" id="ARBA00004162"/>
    </source>
</evidence>
<dbReference type="PANTHER" id="PTHR39083:SF1">
    <property type="entry name" value="CYCLIC DI-GMP-BINDING PROTEIN"/>
    <property type="match status" value="1"/>
</dbReference>
<keyword evidence="3 6" id="KW-0812">Transmembrane</keyword>
<gene>
    <name evidence="7" type="ORF">EGN73_20120</name>
</gene>
<keyword evidence="5 6" id="KW-0472">Membrane</keyword>
<evidence type="ECO:0000313" key="7">
    <source>
        <dbReference type="EMBL" id="MBW3470104.1"/>
    </source>
</evidence>